<dbReference type="GO" id="GO:0003824">
    <property type="term" value="F:catalytic activity"/>
    <property type="evidence" value="ECO:0007669"/>
    <property type="project" value="InterPro"/>
</dbReference>
<dbReference type="PROSITE" id="PS50075">
    <property type="entry name" value="CARRIER"/>
    <property type="match status" value="1"/>
</dbReference>
<feature type="compositionally biased region" description="Low complexity" evidence="4">
    <location>
        <begin position="38"/>
        <end position="54"/>
    </location>
</feature>
<evidence type="ECO:0000256" key="4">
    <source>
        <dbReference type="SAM" id="MobiDB-lite"/>
    </source>
</evidence>
<dbReference type="GO" id="GO:0017000">
    <property type="term" value="P:antibiotic biosynthetic process"/>
    <property type="evidence" value="ECO:0007669"/>
    <property type="project" value="UniProtKB-ARBA"/>
</dbReference>
<dbReference type="InterPro" id="IPR023213">
    <property type="entry name" value="CAT-like_dom_sf"/>
</dbReference>
<feature type="compositionally biased region" description="Low complexity" evidence="4">
    <location>
        <begin position="543"/>
        <end position="585"/>
    </location>
</feature>
<dbReference type="PANTHER" id="PTHR45527:SF1">
    <property type="entry name" value="FATTY ACID SYNTHASE"/>
    <property type="match status" value="1"/>
</dbReference>
<dbReference type="SMART" id="SM00823">
    <property type="entry name" value="PKS_PP"/>
    <property type="match status" value="1"/>
</dbReference>
<dbReference type="InterPro" id="IPR001242">
    <property type="entry name" value="Condensation_dom"/>
</dbReference>
<comment type="cofactor">
    <cofactor evidence="1">
        <name>pantetheine 4'-phosphate</name>
        <dbReference type="ChEBI" id="CHEBI:47942"/>
    </cofactor>
</comment>
<dbReference type="Pfam" id="PF00550">
    <property type="entry name" value="PP-binding"/>
    <property type="match status" value="1"/>
</dbReference>
<accession>A0A5R9EFV8</accession>
<dbReference type="Gene3D" id="1.10.1200.10">
    <property type="entry name" value="ACP-like"/>
    <property type="match status" value="1"/>
</dbReference>
<proteinExistence type="predicted"/>
<feature type="domain" description="Carrier" evidence="5">
    <location>
        <begin position="678"/>
        <end position="752"/>
    </location>
</feature>
<dbReference type="GO" id="GO:0031177">
    <property type="term" value="F:phosphopantetheine binding"/>
    <property type="evidence" value="ECO:0007669"/>
    <property type="project" value="InterPro"/>
</dbReference>
<evidence type="ECO:0000259" key="5">
    <source>
        <dbReference type="PROSITE" id="PS50075"/>
    </source>
</evidence>
<comment type="caution">
    <text evidence="6">The sequence shown here is derived from an EMBL/GenBank/DDBJ whole genome shotgun (WGS) entry which is preliminary data.</text>
</comment>
<dbReference type="PROSITE" id="PS00012">
    <property type="entry name" value="PHOSPHOPANTETHEINE"/>
    <property type="match status" value="1"/>
</dbReference>
<dbReference type="InterPro" id="IPR025110">
    <property type="entry name" value="AMP-bd_C"/>
</dbReference>
<dbReference type="Pfam" id="PF00668">
    <property type="entry name" value="Condensation"/>
    <property type="match status" value="1"/>
</dbReference>
<dbReference type="InterPro" id="IPR045851">
    <property type="entry name" value="AMP-bd_C_sf"/>
</dbReference>
<dbReference type="InterPro" id="IPR036291">
    <property type="entry name" value="NAD(P)-bd_dom_sf"/>
</dbReference>
<dbReference type="EMBL" id="VAWE01000001">
    <property type="protein sequence ID" value="TLQ47689.1"/>
    <property type="molecule type" value="Genomic_DNA"/>
</dbReference>
<dbReference type="InterPro" id="IPR006162">
    <property type="entry name" value="Ppantetheine_attach_site"/>
</dbReference>
<feature type="compositionally biased region" description="Basic and acidic residues" evidence="4">
    <location>
        <begin position="12"/>
        <end position="22"/>
    </location>
</feature>
<dbReference type="CDD" id="cd19531">
    <property type="entry name" value="LCL_NRPS-like"/>
    <property type="match status" value="1"/>
</dbReference>
<reference evidence="6 7" key="1">
    <citation type="submission" date="2019-05" db="EMBL/GenBank/DDBJ databases">
        <title>Streptomyces marianii sp. nov., a novel marine actinomycete from southern coast of India.</title>
        <authorList>
            <person name="Iniyan A.M."/>
            <person name="Wink J."/>
            <person name="Ramprasad E."/>
            <person name="Ramana C.V."/>
            <person name="Bunk B."/>
            <person name="Sproer C."/>
            <person name="Joseph F.-J.R.S."/>
            <person name="Vincent S.G.P."/>
        </authorList>
    </citation>
    <scope>NUCLEOTIDE SEQUENCE [LARGE SCALE GENOMIC DNA]</scope>
    <source>
        <strain evidence="6 7">ICN19</strain>
    </source>
</reference>
<feature type="region of interest" description="Disordered" evidence="4">
    <location>
        <begin position="1"/>
        <end position="87"/>
    </location>
</feature>
<protein>
    <submittedName>
        <fullName evidence="6">NAD-dependent epimerase/dehydratase family protein</fullName>
    </submittedName>
</protein>
<sequence length="1091" mass="112638">MPTDADPVPPARRRELQQELLRRARAARRTPAAPAPSAPETSGEGALAPGAAGEARQDAAARPGDTRPDPTRPGSASQAGEGGRAPLSRAQRRMWLMERLGGSGDSYHVPFATRVRGPFDPAALGTALTGLVRRHGILRTRYAQHGGEPYQEVLPAPRAVPVPVVGSTEADARQALEREVARPFDLAAGEAVRALVLRHGEQDHTVLLTFHHIAVDGGALETVAAELAALYTAAVDGTGGHGLAAPPQYADHARREQAAAPGLEDGLRRWSGLLAEAAPPRLPRPAAARDGAARRAAVRTVPLAPRLPGALRALGAERRATLFAVALTAAFAALHRLTGDDDLVIGVAGTHRRGTAMRGLVGLCVNTLPVRVDASGDPSFAELLDRVRDALLEAQRHLHIPFDLVLERLGAGARGVDGTALVRVTSDVLGEPTVLRLPGTSAQYVDLPATGAKFDLSFGLGLGDPAEPAALVQYDRTALDDAVAEATARHYAALLDTAASDPSLPLSGLPAPGAAFGTGTGPVAGPGTLGDVRLVGPDTPGDAHSAADATDGPAAAASGRKGPAAASSRDGASAHEAGTAAAGTGPDDLGEHPAARILRAHPRVAEATVVNPAEGPPLAFAVLRDGVGPARDELLGLLRRTLAPESVPAAVTPLDVLPRAADGTVDRTRLPGLPVPGAPTGPRALAVTEGFTALLGLVPSPDDDFFALGGHSLVAVQLAERLRTALRLPLTGLDVLQARTPRALTALLDGRAAEQTAAATDKAAKTAKTASGHARPRGTRAGTVLVTGATGGVGAFVLRELAARGRPVLALARPESAHLAAAEGVDVVEGDLGDPEGLRDAVAGVDAVVHAACTFTRPEVDLAAMEAMAAAWRRGPFVFVSSVDAYGRPEGDRVAEESPSYEPLSPYGRAKLDCEAMLLRAAGTEGRGGASAVRSPIVWGAHDRLREQLRWGATGRLYQAAREGGPIELPRPGTGGRPWYGVAWVHAAALARAVADCLDRPVHGVANACSGHVSWRDLAGDLTELLGTRGEFRETDGTPRDLDHHWRYDSARLAAPLRARAGEERRTVLAEMIGGVSDGDVRGGDVRGGGV</sequence>
<evidence type="ECO:0000256" key="3">
    <source>
        <dbReference type="ARBA" id="ARBA00022553"/>
    </source>
</evidence>
<evidence type="ECO:0000256" key="2">
    <source>
        <dbReference type="ARBA" id="ARBA00022450"/>
    </source>
</evidence>
<evidence type="ECO:0000313" key="7">
    <source>
        <dbReference type="Proteomes" id="UP000305921"/>
    </source>
</evidence>
<keyword evidence="2" id="KW-0596">Phosphopantetheine</keyword>
<dbReference type="SUPFAM" id="SSF51735">
    <property type="entry name" value="NAD(P)-binding Rossmann-fold domains"/>
    <property type="match status" value="1"/>
</dbReference>
<dbReference type="Gene3D" id="3.30.559.10">
    <property type="entry name" value="Chloramphenicol acetyltransferase-like domain"/>
    <property type="match status" value="1"/>
</dbReference>
<dbReference type="InterPro" id="IPR036736">
    <property type="entry name" value="ACP-like_sf"/>
</dbReference>
<dbReference type="SUPFAM" id="SSF52777">
    <property type="entry name" value="CoA-dependent acyltransferases"/>
    <property type="match status" value="2"/>
</dbReference>
<dbReference type="PANTHER" id="PTHR45527">
    <property type="entry name" value="NONRIBOSOMAL PEPTIDE SYNTHETASE"/>
    <property type="match status" value="1"/>
</dbReference>
<keyword evidence="7" id="KW-1185">Reference proteome</keyword>
<dbReference type="OrthoDB" id="3914270at2"/>
<dbReference type="GO" id="GO:0044550">
    <property type="term" value="P:secondary metabolite biosynthetic process"/>
    <property type="evidence" value="ECO:0007669"/>
    <property type="project" value="TreeGrafter"/>
</dbReference>
<organism evidence="6 7">
    <name type="scientific">Streptomyces marianii</name>
    <dbReference type="NCBI Taxonomy" id="1817406"/>
    <lineage>
        <taxon>Bacteria</taxon>
        <taxon>Bacillati</taxon>
        <taxon>Actinomycetota</taxon>
        <taxon>Actinomycetes</taxon>
        <taxon>Kitasatosporales</taxon>
        <taxon>Streptomycetaceae</taxon>
        <taxon>Streptomyces</taxon>
    </lineage>
</organism>
<dbReference type="InterPro" id="IPR001509">
    <property type="entry name" value="Epimerase_deHydtase"/>
</dbReference>
<dbReference type="GO" id="GO:0005737">
    <property type="term" value="C:cytoplasm"/>
    <property type="evidence" value="ECO:0007669"/>
    <property type="project" value="TreeGrafter"/>
</dbReference>
<dbReference type="GO" id="GO:0008610">
    <property type="term" value="P:lipid biosynthetic process"/>
    <property type="evidence" value="ECO:0007669"/>
    <property type="project" value="UniProtKB-ARBA"/>
</dbReference>
<dbReference type="GO" id="GO:0043041">
    <property type="term" value="P:amino acid activation for nonribosomal peptide biosynthetic process"/>
    <property type="evidence" value="ECO:0007669"/>
    <property type="project" value="TreeGrafter"/>
</dbReference>
<dbReference type="AlphaFoldDB" id="A0A5R9EFV8"/>
<dbReference type="Pfam" id="PF01370">
    <property type="entry name" value="Epimerase"/>
    <property type="match status" value="1"/>
</dbReference>
<dbReference type="InterPro" id="IPR020806">
    <property type="entry name" value="PKS_PP-bd"/>
</dbReference>
<dbReference type="SUPFAM" id="SSF47336">
    <property type="entry name" value="ACP-like"/>
    <property type="match status" value="1"/>
</dbReference>
<evidence type="ECO:0000313" key="6">
    <source>
        <dbReference type="EMBL" id="TLQ47689.1"/>
    </source>
</evidence>
<gene>
    <name evidence="6" type="ORF">FEF34_36375</name>
</gene>
<feature type="compositionally biased region" description="Basic and acidic residues" evidence="4">
    <location>
        <begin position="55"/>
        <end position="70"/>
    </location>
</feature>
<keyword evidence="3" id="KW-0597">Phosphoprotein</keyword>
<dbReference type="Gene3D" id="3.40.50.720">
    <property type="entry name" value="NAD(P)-binding Rossmann-like Domain"/>
    <property type="match status" value="1"/>
</dbReference>
<feature type="compositionally biased region" description="Gly residues" evidence="4">
    <location>
        <begin position="517"/>
        <end position="528"/>
    </location>
</feature>
<dbReference type="Pfam" id="PF13193">
    <property type="entry name" value="AMP-binding_C"/>
    <property type="match status" value="1"/>
</dbReference>
<feature type="compositionally biased region" description="Low complexity" evidence="4">
    <location>
        <begin position="760"/>
        <end position="770"/>
    </location>
</feature>
<feature type="region of interest" description="Disordered" evidence="4">
    <location>
        <begin position="760"/>
        <end position="779"/>
    </location>
</feature>
<dbReference type="InterPro" id="IPR009081">
    <property type="entry name" value="PP-bd_ACP"/>
</dbReference>
<dbReference type="Gene3D" id="3.30.559.30">
    <property type="entry name" value="Nonribosomal peptide synthetase, condensation domain"/>
    <property type="match status" value="1"/>
</dbReference>
<feature type="region of interest" description="Disordered" evidence="4">
    <location>
        <begin position="517"/>
        <end position="592"/>
    </location>
</feature>
<evidence type="ECO:0000256" key="1">
    <source>
        <dbReference type="ARBA" id="ARBA00001957"/>
    </source>
</evidence>
<name>A0A5R9EFV8_9ACTN</name>
<dbReference type="SUPFAM" id="SSF56801">
    <property type="entry name" value="Acetyl-CoA synthetase-like"/>
    <property type="match status" value="1"/>
</dbReference>
<dbReference type="Proteomes" id="UP000305921">
    <property type="component" value="Unassembled WGS sequence"/>
</dbReference>
<dbReference type="RefSeq" id="WP_138056964.1">
    <property type="nucleotide sequence ID" value="NZ_VAWE01000001.1"/>
</dbReference>
<dbReference type="Gene3D" id="3.30.300.30">
    <property type="match status" value="1"/>
</dbReference>